<evidence type="ECO:0000259" key="3">
    <source>
        <dbReference type="PROSITE" id="PS51293"/>
    </source>
</evidence>
<gene>
    <name evidence="5" type="ORF">D9615_001314</name>
</gene>
<feature type="compositionally biased region" description="Low complexity" evidence="1">
    <location>
        <begin position="370"/>
        <end position="382"/>
    </location>
</feature>
<dbReference type="InterPro" id="IPR001005">
    <property type="entry name" value="SANT/Myb"/>
</dbReference>
<dbReference type="Pfam" id="PF01370">
    <property type="entry name" value="Epimerase"/>
    <property type="match status" value="1"/>
</dbReference>
<feature type="compositionally biased region" description="Basic residues" evidence="1">
    <location>
        <begin position="259"/>
        <end position="275"/>
    </location>
</feature>
<evidence type="ECO:0000256" key="1">
    <source>
        <dbReference type="SAM" id="MobiDB-lite"/>
    </source>
</evidence>
<dbReference type="InterPro" id="IPR017884">
    <property type="entry name" value="SANT_dom"/>
</dbReference>
<feature type="domain" description="HTH myb-type" evidence="4">
    <location>
        <begin position="452"/>
        <end position="506"/>
    </location>
</feature>
<feature type="domain" description="SANT" evidence="3">
    <location>
        <begin position="458"/>
        <end position="506"/>
    </location>
</feature>
<accession>A0A8H5HKC9</accession>
<dbReference type="InterPro" id="IPR051207">
    <property type="entry name" value="ComplexI_NDUFA9_subunit"/>
</dbReference>
<dbReference type="AlphaFoldDB" id="A0A8H5HKC9"/>
<feature type="region of interest" description="Disordered" evidence="1">
    <location>
        <begin position="1"/>
        <end position="292"/>
    </location>
</feature>
<dbReference type="InterPro" id="IPR036291">
    <property type="entry name" value="NAD(P)-bd_dom_sf"/>
</dbReference>
<dbReference type="OrthoDB" id="275457at2759"/>
<feature type="compositionally biased region" description="Low complexity" evidence="1">
    <location>
        <begin position="78"/>
        <end position="106"/>
    </location>
</feature>
<dbReference type="InterPro" id="IPR009057">
    <property type="entry name" value="Homeodomain-like_sf"/>
</dbReference>
<dbReference type="SUPFAM" id="SSF46689">
    <property type="entry name" value="Homeodomain-like"/>
    <property type="match status" value="1"/>
</dbReference>
<dbReference type="GO" id="GO:0005739">
    <property type="term" value="C:mitochondrion"/>
    <property type="evidence" value="ECO:0007669"/>
    <property type="project" value="TreeGrafter"/>
</dbReference>
<feature type="region of interest" description="Disordered" evidence="1">
    <location>
        <begin position="349"/>
        <end position="383"/>
    </location>
</feature>
<feature type="region of interest" description="Disordered" evidence="1">
    <location>
        <begin position="547"/>
        <end position="569"/>
    </location>
</feature>
<dbReference type="Pfam" id="PF15963">
    <property type="entry name" value="Myb_DNA-bind_7"/>
    <property type="match status" value="1"/>
</dbReference>
<evidence type="ECO:0000313" key="5">
    <source>
        <dbReference type="EMBL" id="KAF5384882.1"/>
    </source>
</evidence>
<protein>
    <submittedName>
        <fullName evidence="5">Uncharacterized protein</fullName>
    </submittedName>
</protein>
<dbReference type="EMBL" id="JAACJP010000004">
    <property type="protein sequence ID" value="KAF5384882.1"/>
    <property type="molecule type" value="Genomic_DNA"/>
</dbReference>
<dbReference type="Proteomes" id="UP000565441">
    <property type="component" value="Unassembled WGS sequence"/>
</dbReference>
<dbReference type="CDD" id="cd00167">
    <property type="entry name" value="SANT"/>
    <property type="match status" value="1"/>
</dbReference>
<dbReference type="PROSITE" id="PS51293">
    <property type="entry name" value="SANT"/>
    <property type="match status" value="1"/>
</dbReference>
<name>A0A8H5HKC9_9AGAR</name>
<dbReference type="InterPro" id="IPR001509">
    <property type="entry name" value="Epimerase_deHydtase"/>
</dbReference>
<evidence type="ECO:0000259" key="2">
    <source>
        <dbReference type="PROSITE" id="PS50090"/>
    </source>
</evidence>
<proteinExistence type="predicted"/>
<dbReference type="Gene3D" id="3.40.50.720">
    <property type="entry name" value="NAD(P)-binding Rossmann-like Domain"/>
    <property type="match status" value="1"/>
</dbReference>
<dbReference type="SMART" id="SM00717">
    <property type="entry name" value="SANT"/>
    <property type="match status" value="1"/>
</dbReference>
<dbReference type="Gene3D" id="1.10.10.60">
    <property type="entry name" value="Homeodomain-like"/>
    <property type="match status" value="1"/>
</dbReference>
<reference evidence="5 6" key="1">
    <citation type="journal article" date="2020" name="ISME J.">
        <title>Uncovering the hidden diversity of litter-decomposition mechanisms in mushroom-forming fungi.</title>
        <authorList>
            <person name="Floudas D."/>
            <person name="Bentzer J."/>
            <person name="Ahren D."/>
            <person name="Johansson T."/>
            <person name="Persson P."/>
            <person name="Tunlid A."/>
        </authorList>
    </citation>
    <scope>NUCLEOTIDE SEQUENCE [LARGE SCALE GENOMIC DNA]</scope>
    <source>
        <strain evidence="5 6">CBS 661.87</strain>
    </source>
</reference>
<feature type="compositionally biased region" description="Low complexity" evidence="1">
    <location>
        <begin position="118"/>
        <end position="141"/>
    </location>
</feature>
<dbReference type="PANTHER" id="PTHR12126:SF11">
    <property type="entry name" value="NADH DEHYDROGENASE [UBIQUINONE] 1 ALPHA SUBCOMPLEX SUBUNIT 9, MITOCHONDRIAL"/>
    <property type="match status" value="1"/>
</dbReference>
<feature type="compositionally biased region" description="Polar residues" evidence="1">
    <location>
        <begin position="241"/>
        <end position="252"/>
    </location>
</feature>
<organism evidence="5 6">
    <name type="scientific">Tricholomella constricta</name>
    <dbReference type="NCBI Taxonomy" id="117010"/>
    <lineage>
        <taxon>Eukaryota</taxon>
        <taxon>Fungi</taxon>
        <taxon>Dikarya</taxon>
        <taxon>Basidiomycota</taxon>
        <taxon>Agaricomycotina</taxon>
        <taxon>Agaricomycetes</taxon>
        <taxon>Agaricomycetidae</taxon>
        <taxon>Agaricales</taxon>
        <taxon>Tricholomatineae</taxon>
        <taxon>Lyophyllaceae</taxon>
        <taxon>Tricholomella</taxon>
    </lineage>
</organism>
<dbReference type="PANTHER" id="PTHR12126">
    <property type="entry name" value="NADH-UBIQUINONE OXIDOREDUCTASE 39 KDA SUBUNIT-RELATED"/>
    <property type="match status" value="1"/>
</dbReference>
<dbReference type="InterPro" id="IPR039467">
    <property type="entry name" value="TFIIIB_B''_Myb"/>
</dbReference>
<evidence type="ECO:0000313" key="6">
    <source>
        <dbReference type="Proteomes" id="UP000565441"/>
    </source>
</evidence>
<evidence type="ECO:0000259" key="4">
    <source>
        <dbReference type="PROSITE" id="PS51294"/>
    </source>
</evidence>
<dbReference type="CDD" id="cd05271">
    <property type="entry name" value="NDUFA9_like_SDR_a"/>
    <property type="match status" value="1"/>
</dbReference>
<feature type="domain" description="Myb-like" evidence="2">
    <location>
        <begin position="452"/>
        <end position="499"/>
    </location>
</feature>
<sequence>MTSRVQKGGPIFRPVVKSRARPDVRQSSVAAEASGVTQPATLPSLPSTSMPPPITMPSSSSSTSPINAPILDRLPPDSSSITSIITPGQPAMSMAPSIIASSSRSTPAPPTLMSRSTPVPMISRPSPSSITPSSAASLLSPHIQDSSNRGIAHHPLPSHPHILHDSGAENLPTSELLNTEAALEAQRTHSHKKSTTAVSDPIQELIDTDTNAEQVDLQPVTKRRKSRSESGPRAKRKRRATVNSDAEGSNIGSPEPGSKRKRRASSGTPRPRRSRGPSVPPYNPDADPGEEIDPTVVTMASLCSDTGQGRVSSKAAEILSNHAVWKTQNREKRARMKALMELKKYGREEEAEALEANSTPAEKTLEETADSGPSTSSAASPAIVDDTGSGFDYSQNLATSRYNVQVRIGPNGETIIDEESLVVDRTEAEDMTNYTHVVESDHTKFVNSGSYGKRYRGSRWSAEETELFYDALAQYGENYELIAYVLPGRDRKSCKNKFKAEDKKNPARINHCLNNNIPVDMVTLSRMTGKDFSGPVPEIRVRSPQPIVEGTTAAEEAPSQVDARKKAKKKSPDEGLYDVMWYYLRDSGGRADCKMAHKIVVCGAGFLGSSIARAVAASSWGHRTPQVQLSSRRPDKVHAVLKHSIPSDRLLPPVPLDVTKPATLPPAFSDADVVISLVGVIHGSPKDFEDIQLKGAENVATAAKYARAKLIHFSAIGADPQSTIPYARTKGLAETSILHICPDATIIRPSLVFGPDDDFFNRFSRLSKYLPCLPVFAGGKSRFQPVYVGDLARAVEILARGDPSVNSMAAGKIMEAGGPEIFTFKQLMELVLQYNNRYRPVISVPIQVGLLQGAIMEKLPRNLFTLTRAQVKQLELDNIVNPSPSADSISFKDFLEKHSGPLTSVHDILPTYL</sequence>
<feature type="compositionally biased region" description="Low complexity" evidence="1">
    <location>
        <begin position="56"/>
        <end position="66"/>
    </location>
</feature>
<comment type="caution">
    <text evidence="5">The sequence shown here is derived from an EMBL/GenBank/DDBJ whole genome shotgun (WGS) entry which is preliminary data.</text>
</comment>
<dbReference type="GO" id="GO:0044877">
    <property type="term" value="F:protein-containing complex binding"/>
    <property type="evidence" value="ECO:0007669"/>
    <property type="project" value="TreeGrafter"/>
</dbReference>
<dbReference type="PROSITE" id="PS51294">
    <property type="entry name" value="HTH_MYB"/>
    <property type="match status" value="1"/>
</dbReference>
<dbReference type="InterPro" id="IPR017930">
    <property type="entry name" value="Myb_dom"/>
</dbReference>
<feature type="compositionally biased region" description="Polar residues" evidence="1">
    <location>
        <begin position="25"/>
        <end position="40"/>
    </location>
</feature>
<dbReference type="SUPFAM" id="SSF51735">
    <property type="entry name" value="NAD(P)-binding Rossmann-fold domains"/>
    <property type="match status" value="1"/>
</dbReference>
<keyword evidence="6" id="KW-1185">Reference proteome</keyword>
<dbReference type="PROSITE" id="PS50090">
    <property type="entry name" value="MYB_LIKE"/>
    <property type="match status" value="1"/>
</dbReference>